<evidence type="ECO:0000313" key="2">
    <source>
        <dbReference type="Proteomes" id="UP000218899"/>
    </source>
</evidence>
<dbReference type="InterPro" id="IPR027396">
    <property type="entry name" value="DsrEFH-like"/>
</dbReference>
<dbReference type="KEGG" id="sva:SVA_1958"/>
<accession>A0A1B4VBY4</accession>
<dbReference type="NCBIfam" id="TIGR03011">
    <property type="entry name" value="sulf_tusB_dsrH"/>
    <property type="match status" value="1"/>
</dbReference>
<dbReference type="PANTHER" id="PTHR37526">
    <property type="entry name" value="PROTEIN TUSB"/>
    <property type="match status" value="1"/>
</dbReference>
<dbReference type="GO" id="GO:1990228">
    <property type="term" value="C:sulfurtransferase complex"/>
    <property type="evidence" value="ECO:0007669"/>
    <property type="project" value="TreeGrafter"/>
</dbReference>
<dbReference type="SUPFAM" id="SSF75169">
    <property type="entry name" value="DsrEFH-like"/>
    <property type="match status" value="1"/>
</dbReference>
<dbReference type="EMBL" id="AP014936">
    <property type="protein sequence ID" value="BAU48511.1"/>
    <property type="molecule type" value="Genomic_DNA"/>
</dbReference>
<organism evidence="1 2">
    <name type="scientific">Sulfurifustis variabilis</name>
    <dbReference type="NCBI Taxonomy" id="1675686"/>
    <lineage>
        <taxon>Bacteria</taxon>
        <taxon>Pseudomonadati</taxon>
        <taxon>Pseudomonadota</taxon>
        <taxon>Gammaproteobacteria</taxon>
        <taxon>Acidiferrobacterales</taxon>
        <taxon>Acidiferrobacteraceae</taxon>
        <taxon>Sulfurifustis</taxon>
    </lineage>
</organism>
<reference evidence="1 2" key="1">
    <citation type="submission" date="2015-08" db="EMBL/GenBank/DDBJ databases">
        <title>Complete genome sequence of Sulfurifustis variabilis.</title>
        <authorList>
            <person name="Miura A."/>
            <person name="Kojima H."/>
            <person name="Fukui M."/>
        </authorList>
    </citation>
    <scope>NUCLEOTIDE SEQUENCE [LARGE SCALE GENOMIC DNA]</scope>
    <source>
        <strain evidence="2">skN76</strain>
    </source>
</reference>
<dbReference type="PANTHER" id="PTHR37526:SF1">
    <property type="entry name" value="PROTEIN TUSB"/>
    <property type="match status" value="1"/>
</dbReference>
<keyword evidence="2" id="KW-1185">Reference proteome</keyword>
<dbReference type="Proteomes" id="UP000218899">
    <property type="component" value="Chromosome"/>
</dbReference>
<dbReference type="GO" id="GO:0002143">
    <property type="term" value="P:tRNA wobble position uridine thiolation"/>
    <property type="evidence" value="ECO:0007669"/>
    <property type="project" value="InterPro"/>
</dbReference>
<dbReference type="InterPro" id="IPR007215">
    <property type="entry name" value="Sulphur_relay_TusB/DsrH"/>
</dbReference>
<name>A0A1B4VBY4_9GAMM</name>
<gene>
    <name evidence="1" type="ORF">SVA_1958</name>
</gene>
<sequence>MLLHTVNKSPFERNALETCLQHAKKGSSILLIEDGVYGAVKGTLHAQRLAEASKNVKIYALAPDVDTRGLNGRLVDGVTLVDYGGFVDLVTEHNAVQAWL</sequence>
<proteinExistence type="predicted"/>
<dbReference type="AlphaFoldDB" id="A0A1B4VBY4"/>
<protein>
    <submittedName>
        <fullName evidence="1">Sulfur relay protein TusB/DsrH</fullName>
    </submittedName>
</protein>
<dbReference type="Gene3D" id="3.40.1260.10">
    <property type="entry name" value="DsrEFH-like"/>
    <property type="match status" value="1"/>
</dbReference>
<dbReference type="Pfam" id="PF04077">
    <property type="entry name" value="DsrH"/>
    <property type="match status" value="1"/>
</dbReference>
<evidence type="ECO:0000313" key="1">
    <source>
        <dbReference type="EMBL" id="BAU48511.1"/>
    </source>
</evidence>